<feature type="transmembrane region" description="Helical" evidence="2">
    <location>
        <begin position="436"/>
        <end position="454"/>
    </location>
</feature>
<name>A0A6J4TX03_9ACTN</name>
<sequence>MSDTLVVLHTAIAILAVVLLIVVAKVDPVISLVIGTLYLGVAAGLGFADTIGTLVQGFADIMGEVGLLIGFGVLMGMLFTAMGALQKLVELLLRVLGPRKLPYAFSAALCTIFPSIYVDVQLVLASPLARSAAPRIGRNGLALMGGALTAGILVGYVFVVPGLATVAIAGLLDVPLGTMLIYGTLIGPPTAVITVFLYNRLLQYGLWNNDKDEAHFEDMVLGSPDAVAEEVREEGPAITTPEGDPSAAEDARAGTATAVAEEVREEDPATTERQAAHHHTPPLYVSLSPIVVALLLIAFGAVAEALGLEAPLIAFLGDPVFALFLGLLGAYLLAWRTLTKEHVEEAMHKGFNATGQILLITGIGGSLGAVIGETGLDKILGGLFSAEAGTPALLTILLAWFIAAVLHLAIGSISVAAITAAGILAPILGSIDVPTVVLGLAIGSGALFALQVNSNFFWMFESLVGLTTQGTLKSLTLVTSMASVVSLILILALSLVV</sequence>
<feature type="transmembrane region" description="Helical" evidence="2">
    <location>
        <begin position="141"/>
        <end position="159"/>
    </location>
</feature>
<feature type="region of interest" description="Disordered" evidence="1">
    <location>
        <begin position="232"/>
        <end position="278"/>
    </location>
</feature>
<organism evidence="3">
    <name type="scientific">uncultured Rubrobacteraceae bacterium</name>
    <dbReference type="NCBI Taxonomy" id="349277"/>
    <lineage>
        <taxon>Bacteria</taxon>
        <taxon>Bacillati</taxon>
        <taxon>Actinomycetota</taxon>
        <taxon>Rubrobacteria</taxon>
        <taxon>Rubrobacterales</taxon>
        <taxon>Rubrobacteraceae</taxon>
        <taxon>environmental samples</taxon>
    </lineage>
</organism>
<proteinExistence type="predicted"/>
<feature type="transmembrane region" description="Helical" evidence="2">
    <location>
        <begin position="355"/>
        <end position="372"/>
    </location>
</feature>
<dbReference type="InterPro" id="IPR003474">
    <property type="entry name" value="Glcn_transporter"/>
</dbReference>
<dbReference type="EMBL" id="CADCVM010000504">
    <property type="protein sequence ID" value="CAA9533821.1"/>
    <property type="molecule type" value="Genomic_DNA"/>
</dbReference>
<feature type="transmembrane region" description="Helical" evidence="2">
    <location>
        <begin position="30"/>
        <end position="55"/>
    </location>
</feature>
<evidence type="ECO:0000256" key="2">
    <source>
        <dbReference type="SAM" id="Phobius"/>
    </source>
</evidence>
<feature type="transmembrane region" description="Helical" evidence="2">
    <location>
        <begin position="474"/>
        <end position="496"/>
    </location>
</feature>
<gene>
    <name evidence="3" type="ORF">AVDCRST_MAG05-4662</name>
</gene>
<accession>A0A6J4TX03</accession>
<evidence type="ECO:0000256" key="1">
    <source>
        <dbReference type="SAM" id="MobiDB-lite"/>
    </source>
</evidence>
<feature type="transmembrane region" description="Helical" evidence="2">
    <location>
        <begin position="283"/>
        <end position="306"/>
    </location>
</feature>
<dbReference type="GO" id="GO:0005886">
    <property type="term" value="C:plasma membrane"/>
    <property type="evidence" value="ECO:0007669"/>
    <property type="project" value="TreeGrafter"/>
</dbReference>
<feature type="transmembrane region" description="Helical" evidence="2">
    <location>
        <begin position="392"/>
        <end position="424"/>
    </location>
</feature>
<dbReference type="PANTHER" id="PTHR30354">
    <property type="entry name" value="GNT FAMILY GLUCONATE TRANSPORTER"/>
    <property type="match status" value="1"/>
</dbReference>
<feature type="transmembrane region" description="Helical" evidence="2">
    <location>
        <begin position="5"/>
        <end position="24"/>
    </location>
</feature>
<feature type="transmembrane region" description="Helical" evidence="2">
    <location>
        <begin position="179"/>
        <end position="198"/>
    </location>
</feature>
<keyword evidence="2" id="KW-1133">Transmembrane helix</keyword>
<dbReference type="GO" id="GO:0015128">
    <property type="term" value="F:gluconate transmembrane transporter activity"/>
    <property type="evidence" value="ECO:0007669"/>
    <property type="project" value="InterPro"/>
</dbReference>
<feature type="transmembrane region" description="Helical" evidence="2">
    <location>
        <begin position="105"/>
        <end position="129"/>
    </location>
</feature>
<feature type="transmembrane region" description="Helical" evidence="2">
    <location>
        <begin position="312"/>
        <end position="334"/>
    </location>
</feature>
<feature type="transmembrane region" description="Helical" evidence="2">
    <location>
        <begin position="67"/>
        <end position="85"/>
    </location>
</feature>
<protein>
    <submittedName>
        <fullName evidence="3">Gluconate transporter family protein</fullName>
    </submittedName>
</protein>
<dbReference type="PANTHER" id="PTHR30354:SF11">
    <property type="entry name" value="PERMEASE"/>
    <property type="match status" value="1"/>
</dbReference>
<keyword evidence="2" id="KW-0472">Membrane</keyword>
<dbReference type="Pfam" id="PF02447">
    <property type="entry name" value="GntP_permease"/>
    <property type="match status" value="2"/>
</dbReference>
<dbReference type="AlphaFoldDB" id="A0A6J4TX03"/>
<evidence type="ECO:0000313" key="3">
    <source>
        <dbReference type="EMBL" id="CAA9533821.1"/>
    </source>
</evidence>
<reference evidence="3" key="1">
    <citation type="submission" date="2020-02" db="EMBL/GenBank/DDBJ databases">
        <authorList>
            <person name="Meier V. D."/>
        </authorList>
    </citation>
    <scope>NUCLEOTIDE SEQUENCE</scope>
    <source>
        <strain evidence="3">AVDCRST_MAG05</strain>
    </source>
</reference>
<keyword evidence="2" id="KW-0812">Transmembrane</keyword>